<evidence type="ECO:0000256" key="4">
    <source>
        <dbReference type="ARBA" id="ARBA00022670"/>
    </source>
</evidence>
<comment type="similarity">
    <text evidence="2 12">Belongs to the peptidase A1 family.</text>
</comment>
<dbReference type="PANTHER" id="PTHR47966">
    <property type="entry name" value="BETA-SITE APP-CLEAVING ENZYME, ISOFORM A-RELATED"/>
    <property type="match status" value="1"/>
</dbReference>
<dbReference type="SUPFAM" id="SSF50630">
    <property type="entry name" value="Acid proteases"/>
    <property type="match status" value="1"/>
</dbReference>
<feature type="disulfide bond" evidence="11">
    <location>
        <begin position="324"/>
        <end position="357"/>
    </location>
</feature>
<dbReference type="FunFam" id="2.40.70.10:FF:000036">
    <property type="entry name" value="Vacuolar aspartic protease"/>
    <property type="match status" value="1"/>
</dbReference>
<evidence type="ECO:0000256" key="5">
    <source>
        <dbReference type="ARBA" id="ARBA00022729"/>
    </source>
</evidence>
<organism evidence="15 16">
    <name type="scientific">Taphrina deformans (strain PYCC 5710 / ATCC 11124 / CBS 356.35 / IMI 108563 / JCM 9778 / NBRC 8474)</name>
    <name type="common">Peach leaf curl fungus</name>
    <name type="synonym">Lalaria deformans</name>
    <dbReference type="NCBI Taxonomy" id="1097556"/>
    <lineage>
        <taxon>Eukaryota</taxon>
        <taxon>Fungi</taxon>
        <taxon>Dikarya</taxon>
        <taxon>Ascomycota</taxon>
        <taxon>Taphrinomycotina</taxon>
        <taxon>Taphrinomycetes</taxon>
        <taxon>Taphrinales</taxon>
        <taxon>Taphrinaceae</taxon>
        <taxon>Taphrina</taxon>
    </lineage>
</organism>
<dbReference type="PANTHER" id="PTHR47966:SF51">
    <property type="entry name" value="BETA-SITE APP-CLEAVING ENZYME, ISOFORM A-RELATED"/>
    <property type="match status" value="1"/>
</dbReference>
<evidence type="ECO:0000256" key="8">
    <source>
        <dbReference type="ARBA" id="ARBA00023157"/>
    </source>
</evidence>
<dbReference type="GO" id="GO:0006508">
    <property type="term" value="P:proteolysis"/>
    <property type="evidence" value="ECO:0007669"/>
    <property type="project" value="UniProtKB-KW"/>
</dbReference>
<comment type="subcellular location">
    <subcellularLocation>
        <location evidence="1">Vacuole</location>
    </subcellularLocation>
</comment>
<dbReference type="OrthoDB" id="771136at2759"/>
<dbReference type="PROSITE" id="PS51767">
    <property type="entry name" value="PEPTIDASE_A1"/>
    <property type="match status" value="1"/>
</dbReference>
<dbReference type="Pfam" id="PF00026">
    <property type="entry name" value="Asp"/>
    <property type="match status" value="1"/>
</dbReference>
<dbReference type="GO" id="GO:0004190">
    <property type="term" value="F:aspartic-type endopeptidase activity"/>
    <property type="evidence" value="ECO:0007669"/>
    <property type="project" value="UniProtKB-KW"/>
</dbReference>
<feature type="active site" evidence="10">
    <location>
        <position position="109"/>
    </location>
</feature>
<dbReference type="VEuPathDB" id="FungiDB:TAPDE_001031"/>
<dbReference type="AlphaFoldDB" id="R4X7E7"/>
<keyword evidence="7 12" id="KW-0378">Hydrolase</keyword>
<dbReference type="STRING" id="1097556.R4X7E7"/>
<keyword evidence="9" id="KW-0325">Glycoprotein</keyword>
<keyword evidence="3" id="KW-0926">Vacuole</keyword>
<gene>
    <name evidence="15" type="ORF">TAPDE_001031</name>
</gene>
<dbReference type="InterPro" id="IPR033121">
    <property type="entry name" value="PEPTIDASE_A1"/>
</dbReference>
<dbReference type="InterPro" id="IPR001969">
    <property type="entry name" value="Aspartic_peptidase_AS"/>
</dbReference>
<dbReference type="MEROPS" id="A01.018"/>
<feature type="signal peptide" evidence="13">
    <location>
        <begin position="1"/>
        <end position="20"/>
    </location>
</feature>
<feature type="active site" evidence="10">
    <location>
        <position position="290"/>
    </location>
</feature>
<evidence type="ECO:0000313" key="15">
    <source>
        <dbReference type="EMBL" id="CCG81295.1"/>
    </source>
</evidence>
<dbReference type="PRINTS" id="PR00792">
    <property type="entry name" value="PEPSIN"/>
</dbReference>
<feature type="chain" id="PRO_5004373122" evidence="13">
    <location>
        <begin position="21"/>
        <end position="401"/>
    </location>
</feature>
<evidence type="ECO:0000259" key="14">
    <source>
        <dbReference type="PROSITE" id="PS51767"/>
    </source>
</evidence>
<dbReference type="EMBL" id="CAHR02000034">
    <property type="protein sequence ID" value="CCG81295.1"/>
    <property type="molecule type" value="Genomic_DNA"/>
</dbReference>
<dbReference type="FunFam" id="2.40.70.10:FF:000002">
    <property type="entry name" value="Vacuolar aspartic proteinase"/>
    <property type="match status" value="1"/>
</dbReference>
<comment type="caution">
    <text evidence="15">The sequence shown here is derived from an EMBL/GenBank/DDBJ whole genome shotgun (WGS) entry which is preliminary data.</text>
</comment>
<evidence type="ECO:0000256" key="7">
    <source>
        <dbReference type="ARBA" id="ARBA00022801"/>
    </source>
</evidence>
<evidence type="ECO:0000256" key="9">
    <source>
        <dbReference type="ARBA" id="ARBA00023180"/>
    </source>
</evidence>
<accession>R4X7E7</accession>
<dbReference type="InterPro" id="IPR021109">
    <property type="entry name" value="Peptidase_aspartic_dom_sf"/>
</dbReference>
<evidence type="ECO:0000256" key="1">
    <source>
        <dbReference type="ARBA" id="ARBA00004116"/>
    </source>
</evidence>
<feature type="domain" description="Peptidase A1" evidence="14">
    <location>
        <begin position="91"/>
        <end position="398"/>
    </location>
</feature>
<sequence length="401" mass="43347">MKYNLLSGLTAALLVGSAQAKSYHAPLKKVNLNDKVNTLDFESELKYLGQKYLGVRPSQHAGQVGAESHGFDAEGGVSHGVPLTNFANAQYFAEIGLGTPPQPFNVILDTGSSNLWVPGKSCSSIACFLHKKYDSSASSSYKSNGTDFEIRYGSGSLSGFISQDTLTIGDLVVKHQDFAEATNEPGLAFAFGRFDGILGLGYDTISVDRVVPPFYNMLDQLDEPLFAFALGDGSDEDGGEFSLGAVNEDRYSGKITYLPVRRKGYWEVNLDSFSFGKETLDLDDTGAAIDTGTSLIAVPSDVAELLNKEIGAKKSWNGQYTVDCSAIETLPPIVFNFSGQKFELQASDYILNLQGSCISSFTGIDIPPPLGPIWIIGDSFLRRYYSVYDLGKNRVGLAKSK</sequence>
<proteinExistence type="inferred from homology"/>
<keyword evidence="16" id="KW-1185">Reference proteome</keyword>
<reference evidence="15 16" key="1">
    <citation type="journal article" date="2013" name="MBio">
        <title>Genome sequencing of the plant pathogen Taphrina deformans, the causal agent of peach leaf curl.</title>
        <authorList>
            <person name="Cisse O.H."/>
            <person name="Almeida J.M.G.C.F."/>
            <person name="Fonseca A."/>
            <person name="Kumar A.A."/>
            <person name="Salojaervi J."/>
            <person name="Overmyer K."/>
            <person name="Hauser P.M."/>
            <person name="Pagni M."/>
        </authorList>
    </citation>
    <scope>NUCLEOTIDE SEQUENCE [LARGE SCALE GENOMIC DNA]</scope>
    <source>
        <strain evidence="16">PYCC 5710 / ATCC 11124 / CBS 356.35 / IMI 108563 / JCM 9778 / NBRC 8474</strain>
    </source>
</reference>
<evidence type="ECO:0000256" key="3">
    <source>
        <dbReference type="ARBA" id="ARBA00022554"/>
    </source>
</evidence>
<dbReference type="Gene3D" id="2.40.70.10">
    <property type="entry name" value="Acid Proteases"/>
    <property type="match status" value="2"/>
</dbReference>
<protein>
    <submittedName>
        <fullName evidence="15">Aspartic endopeptidase Pep2</fullName>
    </submittedName>
</protein>
<dbReference type="eggNOG" id="KOG1339">
    <property type="taxonomic scope" value="Eukaryota"/>
</dbReference>
<keyword evidence="6 12" id="KW-0064">Aspartyl protease</keyword>
<evidence type="ECO:0000256" key="12">
    <source>
        <dbReference type="RuleBase" id="RU000454"/>
    </source>
</evidence>
<evidence type="ECO:0000256" key="11">
    <source>
        <dbReference type="PIRSR" id="PIRSR601461-2"/>
    </source>
</evidence>
<dbReference type="GO" id="GO:0005773">
    <property type="term" value="C:vacuole"/>
    <property type="evidence" value="ECO:0007669"/>
    <property type="project" value="UniProtKB-SubCell"/>
</dbReference>
<evidence type="ECO:0000313" key="16">
    <source>
        <dbReference type="Proteomes" id="UP000013776"/>
    </source>
</evidence>
<dbReference type="InterPro" id="IPR001461">
    <property type="entry name" value="Aspartic_peptidase_A1"/>
</dbReference>
<keyword evidence="4 12" id="KW-0645">Protease</keyword>
<evidence type="ECO:0000256" key="2">
    <source>
        <dbReference type="ARBA" id="ARBA00007447"/>
    </source>
</evidence>
<dbReference type="Proteomes" id="UP000013776">
    <property type="component" value="Unassembled WGS sequence"/>
</dbReference>
<evidence type="ECO:0000256" key="10">
    <source>
        <dbReference type="PIRSR" id="PIRSR601461-1"/>
    </source>
</evidence>
<keyword evidence="5 13" id="KW-0732">Signal</keyword>
<evidence type="ECO:0000256" key="6">
    <source>
        <dbReference type="ARBA" id="ARBA00022750"/>
    </source>
</evidence>
<dbReference type="PROSITE" id="PS00141">
    <property type="entry name" value="ASP_PROTEASE"/>
    <property type="match status" value="2"/>
</dbReference>
<name>R4X7E7_TAPDE</name>
<evidence type="ECO:0000256" key="13">
    <source>
        <dbReference type="SAM" id="SignalP"/>
    </source>
</evidence>
<keyword evidence="8 11" id="KW-1015">Disulfide bond</keyword>
<feature type="disulfide bond" evidence="11">
    <location>
        <begin position="122"/>
        <end position="127"/>
    </location>
</feature>